<evidence type="ECO:0000256" key="1">
    <source>
        <dbReference type="PROSITE-ProRule" id="PRU00169"/>
    </source>
</evidence>
<protein>
    <recommendedName>
        <fullName evidence="6">Two-component system response regulator</fullName>
    </recommendedName>
</protein>
<evidence type="ECO:0000259" key="3">
    <source>
        <dbReference type="PROSITE" id="PS51832"/>
    </source>
</evidence>
<dbReference type="SUPFAM" id="SSF109604">
    <property type="entry name" value="HD-domain/PDEase-like"/>
    <property type="match status" value="1"/>
</dbReference>
<comment type="caution">
    <text evidence="4">The sequence shown here is derived from an EMBL/GenBank/DDBJ whole genome shotgun (WGS) entry which is preliminary data.</text>
</comment>
<organism evidence="4 5">
    <name type="scientific">endosymbiont of Lamellibrachia luymesi</name>
    <dbReference type="NCBI Taxonomy" id="2200907"/>
    <lineage>
        <taxon>Bacteria</taxon>
        <taxon>Pseudomonadati</taxon>
        <taxon>Pseudomonadota</taxon>
        <taxon>Gammaproteobacteria</taxon>
        <taxon>sulfur-oxidizing symbionts</taxon>
    </lineage>
</organism>
<dbReference type="Pfam" id="PF00072">
    <property type="entry name" value="Response_reg"/>
    <property type="match status" value="1"/>
</dbReference>
<dbReference type="Gene3D" id="1.10.3210.10">
    <property type="entry name" value="Hypothetical protein af1432"/>
    <property type="match status" value="1"/>
</dbReference>
<dbReference type="PROSITE" id="PS50110">
    <property type="entry name" value="RESPONSE_REGULATORY"/>
    <property type="match status" value="1"/>
</dbReference>
<feature type="modified residue" description="4-aspartylphosphate" evidence="1">
    <location>
        <position position="107"/>
    </location>
</feature>
<dbReference type="PANTHER" id="PTHR45228">
    <property type="entry name" value="CYCLIC DI-GMP PHOSPHODIESTERASE TM_0186-RELATED"/>
    <property type="match status" value="1"/>
</dbReference>
<evidence type="ECO:0000259" key="2">
    <source>
        <dbReference type="PROSITE" id="PS50110"/>
    </source>
</evidence>
<dbReference type="InterPro" id="IPR037522">
    <property type="entry name" value="HD_GYP_dom"/>
</dbReference>
<dbReference type="SMART" id="SM00471">
    <property type="entry name" value="HDc"/>
    <property type="match status" value="1"/>
</dbReference>
<gene>
    <name evidence="4" type="ORF">DIZ79_13065</name>
</gene>
<name>A0A370DUX2_9GAMM</name>
<dbReference type="GO" id="GO:0000160">
    <property type="term" value="P:phosphorelay signal transduction system"/>
    <property type="evidence" value="ECO:0007669"/>
    <property type="project" value="InterPro"/>
</dbReference>
<sequence length="480" mass="54053">MAVASMSRATSARDPPSHSIFPFTKSKVWRAEMEQASRVKQAVEKQEDYIYRPDERIRLLLVDDEPSILSSLQRLFRGAVYEVHTAGGGVEALQLLAEKPIDVIVSDMRMPGMSGLEFLTNVESLYPDVMRIVLSGYAEPESVIDVVNKAKIYSYVHKPWDDLDLKLKVTNAAERLYLKRLTRQQNVELDLMNHSLEEKVGARTAALEKAQEKLQHSYKKLDESYLSMVKMLSYYSGLGIPTMRNHGQRVGKYANRLAKYANLDEEASKDIVTAALLHDIGLVVVGIGVLAKPKEARSREEKKIIEKHVVLGESTMLGLPAMRGAAKLVRHHHELFDGRGYPDRLKGTDIPLGSRIILIANDYENMIEGRSMEKPLSREDALAYIEKHASQYYDPDLAADFCTMIREDADDAPHGQGNIRVVHSEELEPGMRLHENLLNADGMLLLTCGQRLTGSTIASIRRLEKSDKHRYTLYNPEGRG</sequence>
<dbReference type="InterPro" id="IPR052020">
    <property type="entry name" value="Cyclic_di-GMP/3'3'-cGAMP_PDE"/>
</dbReference>
<dbReference type="InterPro" id="IPR001789">
    <property type="entry name" value="Sig_transdc_resp-reg_receiver"/>
</dbReference>
<dbReference type="AlphaFoldDB" id="A0A370DUX2"/>
<dbReference type="Proteomes" id="UP000255508">
    <property type="component" value="Unassembled WGS sequence"/>
</dbReference>
<accession>A0A370DUX2</accession>
<dbReference type="CDD" id="cd00077">
    <property type="entry name" value="HDc"/>
    <property type="match status" value="1"/>
</dbReference>
<dbReference type="EMBL" id="QFXD01000227">
    <property type="protein sequence ID" value="RDH89196.1"/>
    <property type="molecule type" value="Genomic_DNA"/>
</dbReference>
<dbReference type="InterPro" id="IPR003607">
    <property type="entry name" value="HD/PDEase_dom"/>
</dbReference>
<dbReference type="PROSITE" id="PS51832">
    <property type="entry name" value="HD_GYP"/>
    <property type="match status" value="1"/>
</dbReference>
<dbReference type="PANTHER" id="PTHR45228:SF8">
    <property type="entry name" value="TWO-COMPONENT RESPONSE REGULATOR-RELATED"/>
    <property type="match status" value="1"/>
</dbReference>
<dbReference type="InterPro" id="IPR011006">
    <property type="entry name" value="CheY-like_superfamily"/>
</dbReference>
<dbReference type="CDD" id="cd17569">
    <property type="entry name" value="REC_HupR-like"/>
    <property type="match status" value="1"/>
</dbReference>
<dbReference type="SUPFAM" id="SSF52172">
    <property type="entry name" value="CheY-like"/>
    <property type="match status" value="1"/>
</dbReference>
<keyword evidence="1" id="KW-0597">Phosphoprotein</keyword>
<dbReference type="Pfam" id="PF13487">
    <property type="entry name" value="HD_5"/>
    <property type="match status" value="1"/>
</dbReference>
<evidence type="ECO:0008006" key="6">
    <source>
        <dbReference type="Google" id="ProtNLM"/>
    </source>
</evidence>
<dbReference type="GO" id="GO:0008081">
    <property type="term" value="F:phosphoric diester hydrolase activity"/>
    <property type="evidence" value="ECO:0007669"/>
    <property type="project" value="UniProtKB-ARBA"/>
</dbReference>
<dbReference type="SMART" id="SM00448">
    <property type="entry name" value="REC"/>
    <property type="match status" value="1"/>
</dbReference>
<feature type="domain" description="HD-GYP" evidence="3">
    <location>
        <begin position="221"/>
        <end position="417"/>
    </location>
</feature>
<evidence type="ECO:0000313" key="5">
    <source>
        <dbReference type="Proteomes" id="UP000255508"/>
    </source>
</evidence>
<evidence type="ECO:0000313" key="4">
    <source>
        <dbReference type="EMBL" id="RDH89196.1"/>
    </source>
</evidence>
<feature type="domain" description="Response regulatory" evidence="2">
    <location>
        <begin position="58"/>
        <end position="173"/>
    </location>
</feature>
<reference evidence="4 5" key="1">
    <citation type="journal article" date="2018" name="ISME J.">
        <title>Endosymbiont genomes yield clues of tubeworm success.</title>
        <authorList>
            <person name="Li Y."/>
            <person name="Liles M.R."/>
            <person name="Halanych K.M."/>
        </authorList>
    </citation>
    <scope>NUCLEOTIDE SEQUENCE [LARGE SCALE GENOMIC DNA]</scope>
    <source>
        <strain evidence="4">A1422</strain>
    </source>
</reference>
<proteinExistence type="predicted"/>
<dbReference type="Gene3D" id="3.40.50.2300">
    <property type="match status" value="1"/>
</dbReference>